<dbReference type="PANTHER" id="PTHR30290:SF62">
    <property type="entry name" value="OLIGOPEPTIDE ABC TRANSPORTER, PERIPLASMIC OLIGOPEPTIDE-BINDING PROTEIN"/>
    <property type="match status" value="1"/>
</dbReference>
<dbReference type="InterPro" id="IPR039424">
    <property type="entry name" value="SBP_5"/>
</dbReference>
<dbReference type="Gene3D" id="3.40.190.10">
    <property type="entry name" value="Periplasmic binding protein-like II"/>
    <property type="match status" value="1"/>
</dbReference>
<dbReference type="CDD" id="cd08500">
    <property type="entry name" value="PBP2_NikA_DppA_OppA_like_4"/>
    <property type="match status" value="1"/>
</dbReference>
<feature type="domain" description="Solute-binding protein family 5" evidence="1">
    <location>
        <begin position="132"/>
        <end position="543"/>
    </location>
</feature>
<dbReference type="Gene3D" id="3.10.105.10">
    <property type="entry name" value="Dipeptide-binding Protein, Domain 3"/>
    <property type="match status" value="1"/>
</dbReference>
<evidence type="ECO:0000313" key="4">
    <source>
        <dbReference type="Proteomes" id="UP000254236"/>
    </source>
</evidence>
<evidence type="ECO:0000313" key="5">
    <source>
        <dbReference type="Proteomes" id="UP000282185"/>
    </source>
</evidence>
<accession>A0A345YQT9</accession>
<dbReference type="PROSITE" id="PS51318">
    <property type="entry name" value="TAT"/>
    <property type="match status" value="1"/>
</dbReference>
<dbReference type="Pfam" id="PF00496">
    <property type="entry name" value="SBP_bac_5"/>
    <property type="match status" value="1"/>
</dbReference>
<reference evidence="2 4" key="1">
    <citation type="submission" date="2018-07" db="EMBL/GenBank/DDBJ databases">
        <title>Brachybacterium saurashtrense DSM 23186 genome sequence.</title>
        <authorList>
            <person name="Guo L."/>
        </authorList>
    </citation>
    <scope>NUCLEOTIDE SEQUENCE [LARGE SCALE GENOMIC DNA]</scope>
    <source>
        <strain evidence="2 4">DSM 23186</strain>
    </source>
</reference>
<dbReference type="Proteomes" id="UP000254236">
    <property type="component" value="Chromosome"/>
</dbReference>
<proteinExistence type="predicted"/>
<organism evidence="3 5">
    <name type="scientific">Brachybacterium saurashtrense</name>
    <dbReference type="NCBI Taxonomy" id="556288"/>
    <lineage>
        <taxon>Bacteria</taxon>
        <taxon>Bacillati</taxon>
        <taxon>Actinomycetota</taxon>
        <taxon>Actinomycetes</taxon>
        <taxon>Micrococcales</taxon>
        <taxon>Dermabacteraceae</taxon>
        <taxon>Brachybacterium</taxon>
    </lineage>
</organism>
<evidence type="ECO:0000313" key="3">
    <source>
        <dbReference type="EMBL" id="RRR24031.1"/>
    </source>
</evidence>
<dbReference type="InterPro" id="IPR000914">
    <property type="entry name" value="SBP_5_dom"/>
</dbReference>
<sequence>MSEAMMTQLSPRRTLGRRSVLGGGAALAAATATGCTFFSTEPDAGGGAGSGTDADLDVMESPMLTERVDAGELPPLEERIPSDPLVVDAAEIGSYGGTMRSVTIGPGDRTSILRLIGYEPGLRRDAMLESTVPNVFSAVEQADEDGMVYTISLRSGMKWSDGEPFTADDVVFAIEDVYGDEELHPSPPGWLSIGGEKAIAEKVDDVTVTLTFASPTGLFMPGLDRNMDWPPYFPKHYCQDFLPAYNDDLDAKVEEAGMEVWTDLWNDQIAIEGVWKNVELPTLFGWVCTTPLGETGSVVLERNPYFWKTDAQGRQLPYVDTLSFEVVADPEVITLKTTDGELDIMFRHANSSSNKPVFADAAESGGIRLVDTTATSMNSMCIALNLAHKDQAKAELYRNKDFRIGLSHAINREEIITAVWQRQGEPWQWAPHADSRFYDEEFAKQYTEFDVDLANEHLDAAGLTERDSDGFRTMPDGDTLTITLDTPNAIFPEWPPAASMISTMWGEVGIRMSVNSLDRTLFYDRKTAGANEIDAGMWGGDGGLAVEDIDPRWYMPFSDESVWATPWAAYYNSRGEGGEEPVPAALEQIELMWQHAETPDEEERTAIFQQVLDIAKEEFWGIGLSSSPNPYWVVKNRVRNIIEGVPDTWVYMTPGHANPETWFLAEGA</sequence>
<dbReference type="PANTHER" id="PTHR30290">
    <property type="entry name" value="PERIPLASMIC BINDING COMPONENT OF ABC TRANSPORTER"/>
    <property type="match status" value="1"/>
</dbReference>
<dbReference type="EMBL" id="QSWH01000002">
    <property type="protein sequence ID" value="RRR24031.1"/>
    <property type="molecule type" value="Genomic_DNA"/>
</dbReference>
<dbReference type="AlphaFoldDB" id="A0A345YQT9"/>
<dbReference type="InterPro" id="IPR006311">
    <property type="entry name" value="TAT_signal"/>
</dbReference>
<protein>
    <submittedName>
        <fullName evidence="3">ABC transporter substrate-binding protein</fullName>
    </submittedName>
</protein>
<dbReference type="GO" id="GO:0015833">
    <property type="term" value="P:peptide transport"/>
    <property type="evidence" value="ECO:0007669"/>
    <property type="project" value="TreeGrafter"/>
</dbReference>
<dbReference type="GO" id="GO:1904680">
    <property type="term" value="F:peptide transmembrane transporter activity"/>
    <property type="evidence" value="ECO:0007669"/>
    <property type="project" value="TreeGrafter"/>
</dbReference>
<dbReference type="SUPFAM" id="SSF53850">
    <property type="entry name" value="Periplasmic binding protein-like II"/>
    <property type="match status" value="1"/>
</dbReference>
<keyword evidence="4" id="KW-1185">Reference proteome</keyword>
<reference evidence="3 5" key="2">
    <citation type="submission" date="2018-08" db="EMBL/GenBank/DDBJ databases">
        <title>Brachybacterium saurashtrense DSM 23186.</title>
        <authorList>
            <person name="Li Y."/>
        </authorList>
    </citation>
    <scope>NUCLEOTIDE SEQUENCE [LARGE SCALE GENOMIC DNA]</scope>
    <source>
        <strain evidence="3 5">DSM 23186</strain>
    </source>
</reference>
<name>A0A345YQT9_9MICO</name>
<gene>
    <name evidence="2" type="ORF">DWV08_12175</name>
    <name evidence="3" type="ORF">DXU92_03925</name>
</gene>
<dbReference type="EMBL" id="CP031356">
    <property type="protein sequence ID" value="AXK46291.1"/>
    <property type="molecule type" value="Genomic_DNA"/>
</dbReference>
<evidence type="ECO:0000259" key="1">
    <source>
        <dbReference type="Pfam" id="PF00496"/>
    </source>
</evidence>
<dbReference type="OrthoDB" id="9764591at2"/>
<evidence type="ECO:0000313" key="2">
    <source>
        <dbReference type="EMBL" id="AXK46291.1"/>
    </source>
</evidence>
<dbReference type="Proteomes" id="UP000282185">
    <property type="component" value="Unassembled WGS sequence"/>
</dbReference>
<dbReference type="KEGG" id="bsau:DWV08_12175"/>